<feature type="transmembrane region" description="Helical" evidence="6">
    <location>
        <begin position="93"/>
        <end position="113"/>
    </location>
</feature>
<evidence type="ECO:0000256" key="3">
    <source>
        <dbReference type="ARBA" id="ARBA00022692"/>
    </source>
</evidence>
<evidence type="ECO:0000256" key="6">
    <source>
        <dbReference type="SAM" id="Phobius"/>
    </source>
</evidence>
<dbReference type="EMBL" id="CP019236">
    <property type="protein sequence ID" value="APW40428.1"/>
    <property type="molecule type" value="Genomic_DNA"/>
</dbReference>
<evidence type="ECO:0000256" key="5">
    <source>
        <dbReference type="ARBA" id="ARBA00023136"/>
    </source>
</evidence>
<dbReference type="GO" id="GO:0009055">
    <property type="term" value="F:electron transfer activity"/>
    <property type="evidence" value="ECO:0007669"/>
    <property type="project" value="InterPro"/>
</dbReference>
<reference evidence="8 9" key="1">
    <citation type="submission" date="2017-01" db="EMBL/GenBank/DDBJ databases">
        <authorList>
            <person name="Mah S.A."/>
            <person name="Swanson W.J."/>
            <person name="Moy G.W."/>
            <person name="Vacquier V.D."/>
        </authorList>
    </citation>
    <scope>NUCLEOTIDE SEQUENCE [LARGE SCALE GENOMIC DNA]</scope>
    <source>
        <strain evidence="8 9">DCY110</strain>
    </source>
</reference>
<dbReference type="STRING" id="1842727.RD110_02625"/>
<keyword evidence="3 6" id="KW-0812">Transmembrane</keyword>
<dbReference type="Gene3D" id="1.20.950.20">
    <property type="entry name" value="Transmembrane di-heme cytochromes, Chain C"/>
    <property type="match status" value="1"/>
</dbReference>
<feature type="transmembrane region" description="Helical" evidence="6">
    <location>
        <begin position="39"/>
        <end position="57"/>
    </location>
</feature>
<keyword evidence="4 6" id="KW-1133">Transmembrane helix</keyword>
<evidence type="ECO:0000259" key="7">
    <source>
        <dbReference type="Pfam" id="PF01292"/>
    </source>
</evidence>
<organism evidence="8 9">
    <name type="scientific">Rhodoferax koreensis</name>
    <dbReference type="NCBI Taxonomy" id="1842727"/>
    <lineage>
        <taxon>Bacteria</taxon>
        <taxon>Pseudomonadati</taxon>
        <taxon>Pseudomonadota</taxon>
        <taxon>Betaproteobacteria</taxon>
        <taxon>Burkholderiales</taxon>
        <taxon>Comamonadaceae</taxon>
        <taxon>Rhodoferax</taxon>
    </lineage>
</organism>
<accession>A0A1P8K349</accession>
<dbReference type="InterPro" id="IPR051542">
    <property type="entry name" value="Hydrogenase_cytochrome"/>
</dbReference>
<dbReference type="AlphaFoldDB" id="A0A1P8K349"/>
<evidence type="ECO:0000313" key="8">
    <source>
        <dbReference type="EMBL" id="APW40428.1"/>
    </source>
</evidence>
<dbReference type="RefSeq" id="WP_076204283.1">
    <property type="nucleotide sequence ID" value="NZ_CP019236.1"/>
</dbReference>
<feature type="domain" description="Cytochrome b561 bacterial/Ni-hydrogenase" evidence="7">
    <location>
        <begin position="7"/>
        <end position="180"/>
    </location>
</feature>
<feature type="transmembrane region" description="Helical" evidence="6">
    <location>
        <begin position="199"/>
        <end position="217"/>
    </location>
</feature>
<dbReference type="GO" id="GO:0022904">
    <property type="term" value="P:respiratory electron transport chain"/>
    <property type="evidence" value="ECO:0007669"/>
    <property type="project" value="InterPro"/>
</dbReference>
<name>A0A1P8K349_9BURK</name>
<keyword evidence="5 6" id="KW-0472">Membrane</keyword>
<evidence type="ECO:0000256" key="2">
    <source>
        <dbReference type="ARBA" id="ARBA00022475"/>
    </source>
</evidence>
<dbReference type="Proteomes" id="UP000186609">
    <property type="component" value="Chromosome"/>
</dbReference>
<dbReference type="GO" id="GO:0020037">
    <property type="term" value="F:heme binding"/>
    <property type="evidence" value="ECO:0007669"/>
    <property type="project" value="TreeGrafter"/>
</dbReference>
<evidence type="ECO:0000313" key="9">
    <source>
        <dbReference type="Proteomes" id="UP000186609"/>
    </source>
</evidence>
<keyword evidence="2" id="KW-1003">Cell membrane</keyword>
<comment type="subcellular location">
    <subcellularLocation>
        <location evidence="1">Cell membrane</location>
        <topology evidence="1">Multi-pass membrane protein</topology>
    </subcellularLocation>
</comment>
<evidence type="ECO:0000256" key="4">
    <source>
        <dbReference type="ARBA" id="ARBA00022989"/>
    </source>
</evidence>
<dbReference type="GO" id="GO:0005886">
    <property type="term" value="C:plasma membrane"/>
    <property type="evidence" value="ECO:0007669"/>
    <property type="project" value="UniProtKB-SubCell"/>
</dbReference>
<feature type="transmembrane region" description="Helical" evidence="6">
    <location>
        <begin position="14"/>
        <end position="32"/>
    </location>
</feature>
<protein>
    <submittedName>
        <fullName evidence="8">Cytochrome B</fullName>
    </submittedName>
</protein>
<dbReference type="Pfam" id="PF01292">
    <property type="entry name" value="Ni_hydr_CYTB"/>
    <property type="match status" value="1"/>
</dbReference>
<dbReference type="SUPFAM" id="SSF81342">
    <property type="entry name" value="Transmembrane di-heme cytochromes"/>
    <property type="match status" value="1"/>
</dbReference>
<dbReference type="OrthoDB" id="196472at2"/>
<dbReference type="PANTHER" id="PTHR30485">
    <property type="entry name" value="NI/FE-HYDROGENASE 1 B-TYPE CYTOCHROME SUBUNIT"/>
    <property type="match status" value="1"/>
</dbReference>
<dbReference type="InterPro" id="IPR016174">
    <property type="entry name" value="Di-haem_cyt_TM"/>
</dbReference>
<keyword evidence="9" id="KW-1185">Reference proteome</keyword>
<dbReference type="PANTHER" id="PTHR30485:SF2">
    <property type="entry name" value="BLL0597 PROTEIN"/>
    <property type="match status" value="1"/>
</dbReference>
<feature type="transmembrane region" description="Helical" evidence="6">
    <location>
        <begin position="147"/>
        <end position="168"/>
    </location>
</feature>
<evidence type="ECO:0000256" key="1">
    <source>
        <dbReference type="ARBA" id="ARBA00004651"/>
    </source>
</evidence>
<dbReference type="InterPro" id="IPR011577">
    <property type="entry name" value="Cyt_b561_bac/Ni-Hgenase"/>
</dbReference>
<gene>
    <name evidence="8" type="ORF">RD110_02625</name>
</gene>
<sequence length="221" mass="24056">MANVVRVWDLPTRLFHWALALSVVALVVTAYVGGNAMVWHLRLGYTVLSLLLFRLVWGLIGGRWSRFSAFIYSPATLLRYLRGRGDPAHSVGHTPLGAVSVFALLAALLVQVASGLMSDDEISAAGPLTRFVASETVEKASWYHTQVGQWIVIGLVALHTAAILFYAWRRHNLVASMIHGDKHLPHDLPSSRDDAVSRIAAALLFAVCVAVVTWLVGLGTP</sequence>
<proteinExistence type="predicted"/>
<dbReference type="KEGG" id="rhy:RD110_02625"/>